<reference evidence="2" key="1">
    <citation type="journal article" date="2022" name="Mol. Ecol. Resour.">
        <title>The genomes of chicory, endive, great burdock and yacon provide insights into Asteraceae palaeo-polyploidization history and plant inulin production.</title>
        <authorList>
            <person name="Fan W."/>
            <person name="Wang S."/>
            <person name="Wang H."/>
            <person name="Wang A."/>
            <person name="Jiang F."/>
            <person name="Liu H."/>
            <person name="Zhao H."/>
            <person name="Xu D."/>
            <person name="Zhang Y."/>
        </authorList>
    </citation>
    <scope>NUCLEOTIDE SEQUENCE [LARGE SCALE GENOMIC DNA]</scope>
    <source>
        <strain evidence="2">cv. Niubang</strain>
    </source>
</reference>
<gene>
    <name evidence="1" type="ORF">L6452_26974</name>
</gene>
<proteinExistence type="predicted"/>
<dbReference type="Proteomes" id="UP001055879">
    <property type="component" value="Linkage Group LG09"/>
</dbReference>
<reference evidence="1 2" key="2">
    <citation type="journal article" date="2022" name="Mol. Ecol. Resour.">
        <title>The genomes of chicory, endive, great burdock and yacon provide insights into Asteraceae paleo-polyploidization history and plant inulin production.</title>
        <authorList>
            <person name="Fan W."/>
            <person name="Wang S."/>
            <person name="Wang H."/>
            <person name="Wang A."/>
            <person name="Jiang F."/>
            <person name="Liu H."/>
            <person name="Zhao H."/>
            <person name="Xu D."/>
            <person name="Zhang Y."/>
        </authorList>
    </citation>
    <scope>NUCLEOTIDE SEQUENCE [LARGE SCALE GENOMIC DNA]</scope>
    <source>
        <strain evidence="2">cv. Niubang</strain>
    </source>
</reference>
<accession>A0ACB8ZVK6</accession>
<protein>
    <submittedName>
        <fullName evidence="1">Uncharacterized protein</fullName>
    </submittedName>
</protein>
<evidence type="ECO:0000313" key="2">
    <source>
        <dbReference type="Proteomes" id="UP001055879"/>
    </source>
</evidence>
<comment type="caution">
    <text evidence="1">The sequence shown here is derived from an EMBL/GenBank/DDBJ whole genome shotgun (WGS) entry which is preliminary data.</text>
</comment>
<dbReference type="EMBL" id="CM042055">
    <property type="protein sequence ID" value="KAI3701705.1"/>
    <property type="molecule type" value="Genomic_DNA"/>
</dbReference>
<sequence>MFFVLKTISNLSSHRGRTFEKSLWSKGRSRSLSPEEGFFISKHGDMAKLIIRSVGRNMVDDSDVLKSNAEKEVKKANIDTRVDEEMEKKSENLNIGDFATLCGHE</sequence>
<name>A0ACB8ZVK6_ARCLA</name>
<organism evidence="1 2">
    <name type="scientific">Arctium lappa</name>
    <name type="common">Greater burdock</name>
    <name type="synonym">Lappa major</name>
    <dbReference type="NCBI Taxonomy" id="4217"/>
    <lineage>
        <taxon>Eukaryota</taxon>
        <taxon>Viridiplantae</taxon>
        <taxon>Streptophyta</taxon>
        <taxon>Embryophyta</taxon>
        <taxon>Tracheophyta</taxon>
        <taxon>Spermatophyta</taxon>
        <taxon>Magnoliopsida</taxon>
        <taxon>eudicotyledons</taxon>
        <taxon>Gunneridae</taxon>
        <taxon>Pentapetalae</taxon>
        <taxon>asterids</taxon>
        <taxon>campanulids</taxon>
        <taxon>Asterales</taxon>
        <taxon>Asteraceae</taxon>
        <taxon>Carduoideae</taxon>
        <taxon>Cardueae</taxon>
        <taxon>Arctiinae</taxon>
        <taxon>Arctium</taxon>
    </lineage>
</organism>
<keyword evidence="2" id="KW-1185">Reference proteome</keyword>
<evidence type="ECO:0000313" key="1">
    <source>
        <dbReference type="EMBL" id="KAI3701705.1"/>
    </source>
</evidence>